<dbReference type="InterPro" id="IPR042099">
    <property type="entry name" value="ANL_N_sf"/>
</dbReference>
<name>A0A1A6GZB3_NEOLE</name>
<dbReference type="GO" id="GO:0016020">
    <property type="term" value="C:membrane"/>
    <property type="evidence" value="ECO:0007669"/>
    <property type="project" value="TreeGrafter"/>
</dbReference>
<dbReference type="AlphaFoldDB" id="A0A1A6GZB3"/>
<sequence length="279" mass="31229">VQNEAKTPLRKFLLNLAIISKFNEVKNGIIRRDSLWDKLVFSKIQAGLGGKVRLMITGAAPISTPVLTFFRAAMGCPNIWYVLGHVGTPVACNFVKLEDVADMNYFSVNNEGEICIKGNNVFQGYLKDPEKTQEALDKDGWLHTGDIGRWLPNGTLKIIDRKKNIFKLAQGEYIAPEKIENVYTRSRPVLQVFVHGESLQSFLVGVVVPDPDSLPSFAAKIGVKGSFEELCQNQVKSIFVHPEPFTIENGLLTPTLKAKRMELAKFFQIQIKSLYESTQ</sequence>
<evidence type="ECO:0000313" key="5">
    <source>
        <dbReference type="EMBL" id="OBS71486.1"/>
    </source>
</evidence>
<dbReference type="GO" id="GO:0035338">
    <property type="term" value="P:long-chain fatty-acyl-CoA biosynthetic process"/>
    <property type="evidence" value="ECO:0007669"/>
    <property type="project" value="TreeGrafter"/>
</dbReference>
<dbReference type="InterPro" id="IPR000873">
    <property type="entry name" value="AMP-dep_synth/lig_dom"/>
</dbReference>
<evidence type="ECO:0000259" key="4">
    <source>
        <dbReference type="Pfam" id="PF00501"/>
    </source>
</evidence>
<dbReference type="GO" id="GO:0005783">
    <property type="term" value="C:endoplasmic reticulum"/>
    <property type="evidence" value="ECO:0007669"/>
    <property type="project" value="TreeGrafter"/>
</dbReference>
<evidence type="ECO:0000313" key="6">
    <source>
        <dbReference type="Proteomes" id="UP000092124"/>
    </source>
</evidence>
<gene>
    <name evidence="5" type="ORF">A6R68_13937</name>
</gene>
<comment type="caution">
    <text evidence="5">The sequence shown here is derived from an EMBL/GenBank/DDBJ whole genome shotgun (WGS) entry which is preliminary data.</text>
</comment>
<accession>A0A1A6GZB3</accession>
<feature type="non-terminal residue" evidence="5">
    <location>
        <position position="1"/>
    </location>
</feature>
<feature type="non-terminal residue" evidence="5">
    <location>
        <position position="279"/>
    </location>
</feature>
<dbReference type="EMBL" id="LZPO01056994">
    <property type="protein sequence ID" value="OBS71486.1"/>
    <property type="molecule type" value="Genomic_DNA"/>
</dbReference>
<evidence type="ECO:0000256" key="1">
    <source>
        <dbReference type="ARBA" id="ARBA00022598"/>
    </source>
</evidence>
<proteinExistence type="predicted"/>
<reference evidence="5 6" key="1">
    <citation type="submission" date="2016-06" db="EMBL/GenBank/DDBJ databases">
        <title>The Draft Genome Sequence and Annotation of the Desert Woodrat Neotoma lepida.</title>
        <authorList>
            <person name="Campbell M."/>
            <person name="Oakeson K.F."/>
            <person name="Yandell M."/>
            <person name="Halpert J.R."/>
            <person name="Dearing D."/>
        </authorList>
    </citation>
    <scope>NUCLEOTIDE SEQUENCE [LARGE SCALE GENOMIC DNA]</scope>
    <source>
        <strain evidence="5">417</strain>
        <tissue evidence="5">Liver</tissue>
    </source>
</reference>
<dbReference type="GO" id="GO:0010747">
    <property type="term" value="P:positive regulation of long-chain fatty acid import across plasma membrane"/>
    <property type="evidence" value="ECO:0007669"/>
    <property type="project" value="TreeGrafter"/>
</dbReference>
<dbReference type="PANTHER" id="PTHR43272">
    <property type="entry name" value="LONG-CHAIN-FATTY-ACID--COA LIGASE"/>
    <property type="match status" value="1"/>
</dbReference>
<dbReference type="STRING" id="56216.A0A1A6GZB3"/>
<dbReference type="SUPFAM" id="SSF56801">
    <property type="entry name" value="Acetyl-CoA synthetase-like"/>
    <property type="match status" value="1"/>
</dbReference>
<dbReference type="Pfam" id="PF00501">
    <property type="entry name" value="AMP-binding"/>
    <property type="match status" value="1"/>
</dbReference>
<dbReference type="PANTHER" id="PTHR43272:SF107">
    <property type="entry name" value="LONG-CHAIN-FATTY-ACID--COA LIGASE 5"/>
    <property type="match status" value="1"/>
</dbReference>
<dbReference type="EC" id="6.2.1.3" evidence="3"/>
<feature type="domain" description="AMP-dependent synthetase/ligase" evidence="4">
    <location>
        <begin position="82"/>
        <end position="126"/>
    </location>
</feature>
<dbReference type="OrthoDB" id="1700726at2759"/>
<evidence type="ECO:0000256" key="3">
    <source>
        <dbReference type="ARBA" id="ARBA00026121"/>
    </source>
</evidence>
<keyword evidence="1" id="KW-0436">Ligase</keyword>
<dbReference type="GO" id="GO:0005739">
    <property type="term" value="C:mitochondrion"/>
    <property type="evidence" value="ECO:0007669"/>
    <property type="project" value="TreeGrafter"/>
</dbReference>
<dbReference type="Proteomes" id="UP000092124">
    <property type="component" value="Unassembled WGS sequence"/>
</dbReference>
<protein>
    <recommendedName>
        <fullName evidence="3">long-chain-fatty-acid--CoA ligase</fullName>
        <ecNumber evidence="3">6.2.1.3</ecNumber>
    </recommendedName>
</protein>
<evidence type="ECO:0000256" key="2">
    <source>
        <dbReference type="ARBA" id="ARBA00022832"/>
    </source>
</evidence>
<organism evidence="5 6">
    <name type="scientific">Neotoma lepida</name>
    <name type="common">Desert woodrat</name>
    <dbReference type="NCBI Taxonomy" id="56216"/>
    <lineage>
        <taxon>Eukaryota</taxon>
        <taxon>Metazoa</taxon>
        <taxon>Chordata</taxon>
        <taxon>Craniata</taxon>
        <taxon>Vertebrata</taxon>
        <taxon>Euteleostomi</taxon>
        <taxon>Mammalia</taxon>
        <taxon>Eutheria</taxon>
        <taxon>Euarchontoglires</taxon>
        <taxon>Glires</taxon>
        <taxon>Rodentia</taxon>
        <taxon>Myomorpha</taxon>
        <taxon>Muroidea</taxon>
        <taxon>Cricetidae</taxon>
        <taxon>Neotominae</taxon>
        <taxon>Neotoma</taxon>
    </lineage>
</organism>
<keyword evidence="6" id="KW-1185">Reference proteome</keyword>
<dbReference type="Gene3D" id="3.40.50.12780">
    <property type="entry name" value="N-terminal domain of ligase-like"/>
    <property type="match status" value="1"/>
</dbReference>
<dbReference type="GO" id="GO:0047676">
    <property type="term" value="F:arachidonate-CoA ligase activity"/>
    <property type="evidence" value="ECO:0007669"/>
    <property type="project" value="TreeGrafter"/>
</dbReference>
<keyword evidence="2" id="KW-0276">Fatty acid metabolism</keyword>
<keyword evidence="2" id="KW-0443">Lipid metabolism</keyword>